<keyword evidence="12" id="KW-1185">Reference proteome</keyword>
<dbReference type="GO" id="GO:0005829">
    <property type="term" value="C:cytosol"/>
    <property type="evidence" value="ECO:0007669"/>
    <property type="project" value="TreeGrafter"/>
</dbReference>
<evidence type="ECO:0000256" key="2">
    <source>
        <dbReference type="ARBA" id="ARBA00004733"/>
    </source>
</evidence>
<protein>
    <recommendedName>
        <fullName evidence="9">Tryptophan synthase alpha chain</fullName>
        <ecNumber evidence="9">4.2.1.20</ecNumber>
    </recommendedName>
</protein>
<evidence type="ECO:0000256" key="5">
    <source>
        <dbReference type="ARBA" id="ARBA00022822"/>
    </source>
</evidence>
<dbReference type="Gene3D" id="3.20.20.70">
    <property type="entry name" value="Aldolase class I"/>
    <property type="match status" value="1"/>
</dbReference>
<evidence type="ECO:0000256" key="4">
    <source>
        <dbReference type="ARBA" id="ARBA00022605"/>
    </source>
</evidence>
<dbReference type="CDD" id="cd04724">
    <property type="entry name" value="Tryptophan_synthase_alpha"/>
    <property type="match status" value="1"/>
</dbReference>
<keyword evidence="6 9" id="KW-0057">Aromatic amino acid biosynthesis</keyword>
<dbReference type="InterPro" id="IPR011060">
    <property type="entry name" value="RibuloseP-bd_barrel"/>
</dbReference>
<evidence type="ECO:0000256" key="1">
    <source>
        <dbReference type="ARBA" id="ARBA00003365"/>
    </source>
</evidence>
<dbReference type="PANTHER" id="PTHR43406">
    <property type="entry name" value="TRYPTOPHAN SYNTHASE, ALPHA CHAIN"/>
    <property type="match status" value="1"/>
</dbReference>
<dbReference type="FunFam" id="3.20.20.70:FF:000037">
    <property type="entry name" value="Tryptophan synthase alpha chain"/>
    <property type="match status" value="1"/>
</dbReference>
<feature type="active site" description="Proton acceptor" evidence="9">
    <location>
        <position position="60"/>
    </location>
</feature>
<dbReference type="NCBIfam" id="TIGR00262">
    <property type="entry name" value="trpA"/>
    <property type="match status" value="1"/>
</dbReference>
<keyword evidence="4 9" id="KW-0028">Amino-acid biosynthesis</keyword>
<dbReference type="OrthoDB" id="9804578at2"/>
<dbReference type="Pfam" id="PF00290">
    <property type="entry name" value="Trp_syntA"/>
    <property type="match status" value="1"/>
</dbReference>
<dbReference type="AlphaFoldDB" id="A0A432XX67"/>
<dbReference type="InterPro" id="IPR002028">
    <property type="entry name" value="Trp_synthase_suA"/>
</dbReference>
<evidence type="ECO:0000256" key="6">
    <source>
        <dbReference type="ARBA" id="ARBA00023141"/>
    </source>
</evidence>
<name>A0A432XX67_9GAMM</name>
<dbReference type="PROSITE" id="PS00167">
    <property type="entry name" value="TRP_SYNTHASE_ALPHA"/>
    <property type="match status" value="1"/>
</dbReference>
<dbReference type="Proteomes" id="UP000287330">
    <property type="component" value="Unassembled WGS sequence"/>
</dbReference>
<keyword evidence="5 9" id="KW-0822">Tryptophan biosynthesis</keyword>
<dbReference type="PANTHER" id="PTHR43406:SF1">
    <property type="entry name" value="TRYPTOPHAN SYNTHASE ALPHA CHAIN, CHLOROPLASTIC"/>
    <property type="match status" value="1"/>
</dbReference>
<accession>A0A432XX67</accession>
<evidence type="ECO:0000256" key="7">
    <source>
        <dbReference type="ARBA" id="ARBA00023239"/>
    </source>
</evidence>
<dbReference type="UniPathway" id="UPA00035">
    <property type="reaction ID" value="UER00044"/>
</dbReference>
<reference evidence="12" key="1">
    <citation type="journal article" date="2018" name="Front. Microbiol.">
        <title>Genome-Based Analysis Reveals the Taxonomy and Diversity of the Family Idiomarinaceae.</title>
        <authorList>
            <person name="Liu Y."/>
            <person name="Lai Q."/>
            <person name="Shao Z."/>
        </authorList>
    </citation>
    <scope>NUCLEOTIDE SEQUENCE [LARGE SCALE GENOMIC DNA]</scope>
    <source>
        <strain evidence="12">F23</strain>
    </source>
</reference>
<evidence type="ECO:0000256" key="9">
    <source>
        <dbReference type="HAMAP-Rule" id="MF_00131"/>
    </source>
</evidence>
<dbReference type="SUPFAM" id="SSF51366">
    <property type="entry name" value="Ribulose-phoshate binding barrel"/>
    <property type="match status" value="1"/>
</dbReference>
<evidence type="ECO:0000313" key="12">
    <source>
        <dbReference type="Proteomes" id="UP000287330"/>
    </source>
</evidence>
<dbReference type="EMBL" id="PIPV01000006">
    <property type="protein sequence ID" value="RUO53299.1"/>
    <property type="molecule type" value="Genomic_DNA"/>
</dbReference>
<dbReference type="GO" id="GO:0004834">
    <property type="term" value="F:tryptophan synthase activity"/>
    <property type="evidence" value="ECO:0007669"/>
    <property type="project" value="UniProtKB-UniRule"/>
</dbReference>
<comment type="catalytic activity">
    <reaction evidence="8 9">
        <text>(1S,2R)-1-C-(indol-3-yl)glycerol 3-phosphate + L-serine = D-glyceraldehyde 3-phosphate + L-tryptophan + H2O</text>
        <dbReference type="Rhea" id="RHEA:10532"/>
        <dbReference type="ChEBI" id="CHEBI:15377"/>
        <dbReference type="ChEBI" id="CHEBI:33384"/>
        <dbReference type="ChEBI" id="CHEBI:57912"/>
        <dbReference type="ChEBI" id="CHEBI:58866"/>
        <dbReference type="ChEBI" id="CHEBI:59776"/>
        <dbReference type="EC" id="4.2.1.20"/>
    </reaction>
</comment>
<evidence type="ECO:0000256" key="10">
    <source>
        <dbReference type="RuleBase" id="RU003662"/>
    </source>
</evidence>
<proteinExistence type="inferred from homology"/>
<evidence type="ECO:0000313" key="11">
    <source>
        <dbReference type="EMBL" id="RUO53299.1"/>
    </source>
</evidence>
<evidence type="ECO:0000256" key="8">
    <source>
        <dbReference type="ARBA" id="ARBA00049047"/>
    </source>
</evidence>
<comment type="similarity">
    <text evidence="9 10">Belongs to the TrpA family.</text>
</comment>
<dbReference type="InterPro" id="IPR013785">
    <property type="entry name" value="Aldolase_TIM"/>
</dbReference>
<sequence>MSRYEQLFANLEKQQQGAFVPFVTLGDPTPEVSVEIIKRLIDAGADALELGLPFSDPVADGPVIQRANVRALEGGTRFEDCLSILKQVREYAPDIPIGLLVYANLIFAKGIDTFYDKMAAVGVDSVLVADLPTKEAIRFSQPALDRQVAPVFICPPDASDALVEAIAKQSQGYVYLLSRSGVTGTETQMQVPAEKLIAQLRSAGSAPIMLGFGISQPEHVAATIKAGAQGAISGSAVVAIIEKNLDNTAQMLDQLGQFVGSMKSATEQ</sequence>
<keyword evidence="7 9" id="KW-0456">Lyase</keyword>
<dbReference type="RefSeq" id="WP_110574873.1">
    <property type="nucleotide sequence ID" value="NZ_PIPV01000006.1"/>
</dbReference>
<dbReference type="EC" id="4.2.1.20" evidence="9"/>
<evidence type="ECO:0000256" key="3">
    <source>
        <dbReference type="ARBA" id="ARBA00011270"/>
    </source>
</evidence>
<dbReference type="InterPro" id="IPR018204">
    <property type="entry name" value="Trp_synthase_alpha_AS"/>
</dbReference>
<comment type="caution">
    <text evidence="11">The sequence shown here is derived from an EMBL/GenBank/DDBJ whole genome shotgun (WGS) entry which is preliminary data.</text>
</comment>
<organism evidence="11 12">
    <name type="scientific">Idiomarina fontislapidosi</name>
    <dbReference type="NCBI Taxonomy" id="263723"/>
    <lineage>
        <taxon>Bacteria</taxon>
        <taxon>Pseudomonadati</taxon>
        <taxon>Pseudomonadota</taxon>
        <taxon>Gammaproteobacteria</taxon>
        <taxon>Alteromonadales</taxon>
        <taxon>Idiomarinaceae</taxon>
        <taxon>Idiomarina</taxon>
    </lineage>
</organism>
<comment type="subunit">
    <text evidence="3 9">Tetramer of two alpha and two beta chains.</text>
</comment>
<feature type="active site" description="Proton acceptor" evidence="9">
    <location>
        <position position="49"/>
    </location>
</feature>
<dbReference type="HAMAP" id="MF_00131">
    <property type="entry name" value="Trp_synth_alpha"/>
    <property type="match status" value="1"/>
</dbReference>
<comment type="function">
    <text evidence="1 9">The alpha subunit is responsible for the aldol cleavage of indoleglycerol phosphate to indole and glyceraldehyde 3-phosphate.</text>
</comment>
<gene>
    <name evidence="9" type="primary">trpA</name>
    <name evidence="11" type="ORF">CWE25_08755</name>
</gene>
<comment type="pathway">
    <text evidence="2 9">Amino-acid biosynthesis; L-tryptophan biosynthesis; L-tryptophan from chorismate: step 5/5.</text>
</comment>